<dbReference type="Gene3D" id="3.30.1010.10">
    <property type="entry name" value="Phosphatidylinositol 3-kinase Catalytic Subunit, Chain A, domain 4"/>
    <property type="match status" value="1"/>
</dbReference>
<dbReference type="GO" id="GO:0030867">
    <property type="term" value="C:rough endoplasmic reticulum membrane"/>
    <property type="evidence" value="ECO:0007669"/>
    <property type="project" value="UniProtKB-SubCell"/>
</dbReference>
<dbReference type="InterPro" id="IPR049160">
    <property type="entry name" value="PI4KB-PIK1_PIK"/>
</dbReference>
<reference evidence="9" key="2">
    <citation type="submission" date="2025-09" db="UniProtKB">
        <authorList>
            <consortium name="Ensembl"/>
        </authorList>
    </citation>
    <scope>IDENTIFICATION</scope>
</reference>
<dbReference type="GO" id="GO:0004430">
    <property type="term" value="F:1-phosphatidylinositol 4-kinase activity"/>
    <property type="evidence" value="ECO:0007669"/>
    <property type="project" value="UniProtKB-EC"/>
</dbReference>
<dbReference type="InterPro" id="IPR015433">
    <property type="entry name" value="PI3/4_kinase"/>
</dbReference>
<reference evidence="9" key="1">
    <citation type="submission" date="2025-08" db="UniProtKB">
        <authorList>
            <consortium name="Ensembl"/>
        </authorList>
    </citation>
    <scope>IDENTIFICATION</scope>
</reference>
<evidence type="ECO:0000256" key="7">
    <source>
        <dbReference type="ARBA" id="ARBA00039877"/>
    </source>
</evidence>
<dbReference type="InterPro" id="IPR000403">
    <property type="entry name" value="PI3/4_kinase_cat_dom"/>
</dbReference>
<dbReference type="GO" id="GO:0005741">
    <property type="term" value="C:mitochondrial outer membrane"/>
    <property type="evidence" value="ECO:0007669"/>
    <property type="project" value="UniProtKB-SubCell"/>
</dbReference>
<organism evidence="9">
    <name type="scientific">Petromyzon marinus</name>
    <name type="common">Sea lamprey</name>
    <dbReference type="NCBI Taxonomy" id="7757"/>
    <lineage>
        <taxon>Eukaryota</taxon>
        <taxon>Metazoa</taxon>
        <taxon>Chordata</taxon>
        <taxon>Craniata</taxon>
        <taxon>Vertebrata</taxon>
        <taxon>Cyclostomata</taxon>
        <taxon>Hyperoartia</taxon>
        <taxon>Petromyzontiformes</taxon>
        <taxon>Petromyzontidae</taxon>
        <taxon>Petromyzon</taxon>
    </lineage>
</organism>
<dbReference type="AlphaFoldDB" id="S4RR88"/>
<dbReference type="CDD" id="cd05168">
    <property type="entry name" value="PI4Kc_III_beta"/>
    <property type="match status" value="1"/>
</dbReference>
<keyword evidence="4" id="KW-0418">Kinase</keyword>
<dbReference type="PROSITE" id="PS50290">
    <property type="entry name" value="PI3_4_KINASE_3"/>
    <property type="match status" value="1"/>
</dbReference>
<dbReference type="GO" id="GO:0048015">
    <property type="term" value="P:phosphatidylinositol-mediated signaling"/>
    <property type="evidence" value="ECO:0007669"/>
    <property type="project" value="TreeGrafter"/>
</dbReference>
<sequence>MYLHGSEETGDAVKPYLVHRCRRSPDFALRCAWLLGALSFDRPAPARQRHSRGTKLRRLILADELAPPAAASQPVAPSDFLGHFLNWATTPVKKGHVLSRKSHGRVQSLKSHVQSLKSRVKSLKGRVQSLKGHVQSLKGQVQSLKGQKWATCCILGQTARLAPEREFIQTLMAIGKRLVSLPTKEQKTQRLIAELSLLNLTLPARVWLATASFPHHIVRIPHTQTIVLNSKDKAPYLIYVEVLVCDDLERSVVPARIPEARIRTARSEECLQDESSPAVASELRLCPLPTLDPDEEAWSQDDIADLQVEKSNNSSDTISQFSLDSITSLDSKTEPVYILAGDIRRRLSEQLSVPITQFRKDPEDPSAAALKEPWKEKVRRIREVSPYGHFPNWRLLSVIVKCGDDLRQELLAYQVLKQLQMIWEQERVPLWLKPYKILVTSADSGMIEPIVNAVSIHQVKKQSQLSLLEYFLQEHGSRTTEGFLTAQRNFVQSCAAYCLVCYLLQVKDRHNGNILLDLEGHIIHIDFGFILSNSPRNLGFEVSAFKLTQEFVDVMGGQDSDMFIYFKLLMLQGLIGARK</sequence>
<evidence type="ECO:0000256" key="6">
    <source>
        <dbReference type="ARBA" id="ARBA00037860"/>
    </source>
</evidence>
<evidence type="ECO:0000313" key="9">
    <source>
        <dbReference type="Ensembl" id="ENSPMAP00000007724.1"/>
    </source>
</evidence>
<dbReference type="SMART" id="SM00146">
    <property type="entry name" value="PI3Kc"/>
    <property type="match status" value="1"/>
</dbReference>
<dbReference type="PANTHER" id="PTHR10048:SF22">
    <property type="entry name" value="PHOSPHATIDYLINOSITOL 4-KINASE BETA"/>
    <property type="match status" value="1"/>
</dbReference>
<dbReference type="FunFam" id="3.30.1010.10:FF:000031">
    <property type="entry name" value="Phosphatidylinositol 4-kinase beta"/>
    <property type="match status" value="1"/>
</dbReference>
<comment type="catalytic activity">
    <reaction evidence="5">
        <text>a 1,2-diacyl-sn-glycero-3-phospho-(1D-myo-inositol) + ATP = a 1,2-diacyl-sn-glycero-3-phospho-(1D-myo-inositol 4-phosphate) + ADP + H(+)</text>
        <dbReference type="Rhea" id="RHEA:19877"/>
        <dbReference type="ChEBI" id="CHEBI:15378"/>
        <dbReference type="ChEBI" id="CHEBI:30616"/>
        <dbReference type="ChEBI" id="CHEBI:57880"/>
        <dbReference type="ChEBI" id="CHEBI:58178"/>
        <dbReference type="ChEBI" id="CHEBI:456216"/>
        <dbReference type="EC" id="2.7.1.67"/>
    </reaction>
    <physiologicalReaction direction="left-to-right" evidence="5">
        <dbReference type="Rhea" id="RHEA:19878"/>
    </physiologicalReaction>
</comment>
<dbReference type="GO" id="GO:0046854">
    <property type="term" value="P:phosphatidylinositol phosphate biosynthetic process"/>
    <property type="evidence" value="ECO:0007669"/>
    <property type="project" value="InterPro"/>
</dbReference>
<dbReference type="InterPro" id="IPR057754">
    <property type="entry name" value="PI4-kinase_beta/PIK1_cat"/>
</dbReference>
<dbReference type="PANTHER" id="PTHR10048">
    <property type="entry name" value="PHOSPHATIDYLINOSITOL KINASE"/>
    <property type="match status" value="1"/>
</dbReference>
<comment type="similarity">
    <text evidence="2">Belongs to the PI3/PI4-kinase family. Type III PI4K subfamily.</text>
</comment>
<accession>S4RR88</accession>
<evidence type="ECO:0000256" key="2">
    <source>
        <dbReference type="ARBA" id="ARBA00006209"/>
    </source>
</evidence>
<evidence type="ECO:0000259" key="8">
    <source>
        <dbReference type="PROSITE" id="PS50290"/>
    </source>
</evidence>
<feature type="domain" description="PI3K/PI4K catalytic" evidence="8">
    <location>
        <begin position="372"/>
        <end position="579"/>
    </location>
</feature>
<dbReference type="Pfam" id="PF21245">
    <property type="entry name" value="PI4KB-PIK1_PIK"/>
    <property type="match status" value="1"/>
</dbReference>
<dbReference type="InterPro" id="IPR018936">
    <property type="entry name" value="PI3/4_kinase_CS"/>
</dbReference>
<dbReference type="Gene3D" id="1.20.5.320">
    <property type="entry name" value="6-Phosphogluconate Dehydrogenase, domain 3"/>
    <property type="match status" value="1"/>
</dbReference>
<comment type="subcellular location">
    <subcellularLocation>
        <location evidence="1">Mitochondrion outer membrane</location>
        <topology evidence="1">Peripheral membrane protein</topology>
    </subcellularLocation>
    <subcellularLocation>
        <location evidence="6">Rough endoplasmic reticulum membrane</location>
        <topology evidence="6">Peripheral membrane protein</topology>
    </subcellularLocation>
</comment>
<dbReference type="Ensembl" id="ENSPMAT00000007758.1">
    <property type="protein sequence ID" value="ENSPMAP00000007724.1"/>
    <property type="gene ID" value="ENSPMAG00000007005.1"/>
</dbReference>
<protein>
    <recommendedName>
        <fullName evidence="7">Phosphatidylinositol 4-kinase beta</fullName>
    </recommendedName>
</protein>
<evidence type="ECO:0000256" key="4">
    <source>
        <dbReference type="ARBA" id="ARBA00022777"/>
    </source>
</evidence>
<evidence type="ECO:0000256" key="3">
    <source>
        <dbReference type="ARBA" id="ARBA00022679"/>
    </source>
</evidence>
<dbReference type="InterPro" id="IPR011009">
    <property type="entry name" value="Kinase-like_dom_sf"/>
</dbReference>
<name>S4RR88_PETMA</name>
<dbReference type="Pfam" id="PF00454">
    <property type="entry name" value="PI3_PI4_kinase"/>
    <property type="match status" value="1"/>
</dbReference>
<dbReference type="InterPro" id="IPR036940">
    <property type="entry name" value="PI3/4_kinase_cat_sf"/>
</dbReference>
<dbReference type="PROSITE" id="PS00915">
    <property type="entry name" value="PI3_4_KINASE_1"/>
    <property type="match status" value="1"/>
</dbReference>
<dbReference type="GeneTree" id="ENSGT00550000074892"/>
<keyword evidence="3" id="KW-0808">Transferase</keyword>
<dbReference type="SUPFAM" id="SSF56112">
    <property type="entry name" value="Protein kinase-like (PK-like)"/>
    <property type="match status" value="1"/>
</dbReference>
<proteinExistence type="inferred from homology"/>
<evidence type="ECO:0000256" key="5">
    <source>
        <dbReference type="ARBA" id="ARBA00036767"/>
    </source>
</evidence>
<dbReference type="PROSITE" id="PS00916">
    <property type="entry name" value="PI3_4_KINASE_2"/>
    <property type="match status" value="1"/>
</dbReference>
<dbReference type="Gene3D" id="1.10.1070.11">
    <property type="entry name" value="Phosphatidylinositol 3-/4-kinase, catalytic domain"/>
    <property type="match status" value="1"/>
</dbReference>
<evidence type="ECO:0000256" key="1">
    <source>
        <dbReference type="ARBA" id="ARBA00004450"/>
    </source>
</evidence>